<protein>
    <submittedName>
        <fullName evidence="1">Uncharacterized protein</fullName>
    </submittedName>
</protein>
<comment type="caution">
    <text evidence="1">The sequence shown here is derived from an EMBL/GenBank/DDBJ whole genome shotgun (WGS) entry which is preliminary data.</text>
</comment>
<evidence type="ECO:0000313" key="2">
    <source>
        <dbReference type="Proteomes" id="UP000765509"/>
    </source>
</evidence>
<keyword evidence="2" id="KW-1185">Reference proteome</keyword>
<dbReference type="AlphaFoldDB" id="A0A9Q3J5Q7"/>
<gene>
    <name evidence="1" type="ORF">O181_096500</name>
</gene>
<dbReference type="EMBL" id="AVOT02064363">
    <property type="protein sequence ID" value="MBW0556785.1"/>
    <property type="molecule type" value="Genomic_DNA"/>
</dbReference>
<evidence type="ECO:0000313" key="1">
    <source>
        <dbReference type="EMBL" id="MBW0556785.1"/>
    </source>
</evidence>
<dbReference type="Proteomes" id="UP000765509">
    <property type="component" value="Unassembled WGS sequence"/>
</dbReference>
<name>A0A9Q3J5Q7_9BASI</name>
<feature type="non-terminal residue" evidence="1">
    <location>
        <position position="1"/>
    </location>
</feature>
<organism evidence="1 2">
    <name type="scientific">Austropuccinia psidii MF-1</name>
    <dbReference type="NCBI Taxonomy" id="1389203"/>
    <lineage>
        <taxon>Eukaryota</taxon>
        <taxon>Fungi</taxon>
        <taxon>Dikarya</taxon>
        <taxon>Basidiomycota</taxon>
        <taxon>Pucciniomycotina</taxon>
        <taxon>Pucciniomycetes</taxon>
        <taxon>Pucciniales</taxon>
        <taxon>Sphaerophragmiaceae</taxon>
        <taxon>Austropuccinia</taxon>
    </lineage>
</organism>
<reference evidence="1" key="1">
    <citation type="submission" date="2021-03" db="EMBL/GenBank/DDBJ databases">
        <title>Draft genome sequence of rust myrtle Austropuccinia psidii MF-1, a brazilian biotype.</title>
        <authorList>
            <person name="Quecine M.C."/>
            <person name="Pachon D.M.R."/>
            <person name="Bonatelli M.L."/>
            <person name="Correr F.H."/>
            <person name="Franceschini L.M."/>
            <person name="Leite T.F."/>
            <person name="Margarido G.R.A."/>
            <person name="Almeida C.A."/>
            <person name="Ferrarezi J.A."/>
            <person name="Labate C.A."/>
        </authorList>
    </citation>
    <scope>NUCLEOTIDE SEQUENCE</scope>
    <source>
        <strain evidence="1">MF-1</strain>
    </source>
</reference>
<accession>A0A9Q3J5Q7</accession>
<sequence length="165" mass="18359">MSCTLCTKWGIPCLCSLTTTDTCDACRQAHKKCLFFVSPFPPRGQRSSCPRCPCEDSSVVNDDKTISERKWTPGPQAGRRERFRTISPVPQSINLSTPLLGHHPMVTSLLDRNKVIIWPMKDGNEQNPPNPPDKTLPFLVCLAGKPRSNPLQAQVAPNDQRNYSA</sequence>
<proteinExistence type="predicted"/>